<evidence type="ECO:0000313" key="2">
    <source>
        <dbReference type="EMBL" id="TDD89279.1"/>
    </source>
</evidence>
<gene>
    <name evidence="2" type="ORF">E1298_14380</name>
</gene>
<comment type="caution">
    <text evidence="2">The sequence shown here is derived from an EMBL/GenBank/DDBJ whole genome shotgun (WGS) entry which is preliminary data.</text>
</comment>
<dbReference type="Proteomes" id="UP000294513">
    <property type="component" value="Unassembled WGS sequence"/>
</dbReference>
<organism evidence="2 3">
    <name type="scientific">Actinomadura rubrisoli</name>
    <dbReference type="NCBI Taxonomy" id="2530368"/>
    <lineage>
        <taxon>Bacteria</taxon>
        <taxon>Bacillati</taxon>
        <taxon>Actinomycetota</taxon>
        <taxon>Actinomycetes</taxon>
        <taxon>Streptosporangiales</taxon>
        <taxon>Thermomonosporaceae</taxon>
        <taxon>Actinomadura</taxon>
    </lineage>
</organism>
<evidence type="ECO:0000256" key="1">
    <source>
        <dbReference type="SAM" id="MobiDB-lite"/>
    </source>
</evidence>
<reference evidence="2 3" key="1">
    <citation type="submission" date="2019-03" db="EMBL/GenBank/DDBJ databases">
        <title>Draft genome sequences of novel Actinobacteria.</title>
        <authorList>
            <person name="Sahin N."/>
            <person name="Ay H."/>
            <person name="Saygin H."/>
        </authorList>
    </citation>
    <scope>NUCLEOTIDE SEQUENCE [LARGE SCALE GENOMIC DNA]</scope>
    <source>
        <strain evidence="2 3">H3C3</strain>
    </source>
</reference>
<dbReference type="RefSeq" id="WP_131893283.1">
    <property type="nucleotide sequence ID" value="NZ_SMKU01000059.1"/>
</dbReference>
<proteinExistence type="predicted"/>
<sequence length="1758" mass="191154">MPELSLDYPVLLGPVRVETRYTENELLIRVFPDEWSVNKFEPRPTAAELAALDAYWTALWRSGGRQVAEQAAWQELVRRIPVGRAGYLLGEHRPANPGDRPIPVPVDTTVLVVVSALPPPAADRQPAVDYWTAVWGAHGDRAKLRQADIALLAAVGPSRAEAIRGNRPSGVDGAPVTLGDKVVVAFLVLTPPPPDKIAPQSWTVAAKATLLPDRFTALGYVGGELVFAKTGEPVSAALAVSPDPLERKEDQLRIDETTGKLTVPPALRWLTDFDQAVTEGMGLRIPLLDGFRCRVDRLIVLGLREQATAEDSAAAFGRLLLDHHRSPGGFSLVPQGTPTNNTEQAPAGQSPRAEAAAALRTAAGLEAADDWTTRTDGRRFADLLGLDPAVLTGVPNADATDHRDARAAHTALWPATWGYYLQALLDGVLDDEQIAETRRLFLEHVSGRGPLPAVKIGRQPYGILPTTAFRKMAWPGTAKHRIALNTVLTEAAKDWEAVLSDVAYLGKPGDRHQMLLDILALHPTSAEYYQRYAQSVEDIFNRENFRALGPEVPGALERGAKLGPPIRALLARFGRPTSDPDRDPDLLRRLFTGVQHPLLAPLVDDRPLSETDPIRSYTADKRNYLRWLADHAGTDLDRVRTEEGFRDGKPPAALLYLLARHAVLLGWADAARRLALATPGDEFVPGTTDAPFVHVKVSATTPSESRYRKLYSADQRMTGDPNLLVHEHIRRVLATDPATAELAEQRRALELLAGLPTARLERVLAEHLDLATYRLDAWRLGLVNERLAELRFGTGGADSAGGVHGAAPARRGLYLGAYGWLEHIERRCDEQPALAPVSDDLAHVFGADPIPQDPGNGGYIHAPSPAHARTAAVLRAGYLANHTPGRESAFAVNLSSQRVRIALSLLDGLRQGQSLGALLGYRFERGLHDRDPRAKVDQFIAGLRLKFPLRANKIGQTAAPPDDPARPRAIEQVEARNVIDGLELIRHVSVLPDAQKDYPYDFTDLPPADGDQKKAIRAEVKALLDTHDALADLAVAEGAHQALQGNTERASATLDAYAKEGFPPDPAVVQTPRSGITLTHRIGIQFRPGLDPDHGAVRNNPRARAEPAVNDWLPAVLPLPTEVAVLVTWTEPGGGQGSRVVTQSDIGLQPIDLLWALRPAGAPEMSDLDDRILGVVYARSRPRPDARPTINYTRRVAGKVSFFELSALVTALRSLLVTARPLQPSDLVPAAGAATVNRSADDAVALPRDRPAAVLESLTEFRGRVEEFLAELAELYPAEADPVRAEVLKRIDALLAGYAGLAMEAGGFGMVRSGWAELAEWRRGVFAGVLAAVAETAARMGRARDAADALLRRYDGLPSSATDEQRFLILQEAERLLTTTPTDPRPGTPFELRSSVRRLRRDFGDLVDDLVALAATTETTLSGLLAKIAGLPPVSDHDPTGLDLAPFQDRIVDYGRELRTRAQALETEIKNRAKAAEDALRDYDAAVTGPDRVRAATTALKALLGEDVLVVPEFTPEERLAEDLRDAVNDSDRLIAHLKPARDFPVDDWLHGIARVREKPRLWERAVLLADALLGPGGLLNTGILGWKEPALKPIQLPYAEGDHWLALELANDPARPDPFREDRLLYTAHYAAAPPLGGGPQCGLLLDEWTEVIPAERETTGIALHINGPDSEPPQAMLLVVPPVRDEQHRGWTAEDLVQAIAETFELAKIRAVEPQHLDGTAYAHLLPATVMSAAQEQITISTDLATANLRWKADHA</sequence>
<feature type="compositionally biased region" description="Polar residues" evidence="1">
    <location>
        <begin position="334"/>
        <end position="344"/>
    </location>
</feature>
<evidence type="ECO:0000313" key="3">
    <source>
        <dbReference type="Proteomes" id="UP000294513"/>
    </source>
</evidence>
<accession>A0A4R5BTB6</accession>
<name>A0A4R5BTB6_9ACTN</name>
<dbReference type="EMBL" id="SMKU01000059">
    <property type="protein sequence ID" value="TDD89279.1"/>
    <property type="molecule type" value="Genomic_DNA"/>
</dbReference>
<keyword evidence="3" id="KW-1185">Reference proteome</keyword>
<protein>
    <submittedName>
        <fullName evidence="2">Uncharacterized protein</fullName>
    </submittedName>
</protein>
<dbReference type="OrthoDB" id="9757728at2"/>
<feature type="region of interest" description="Disordered" evidence="1">
    <location>
        <begin position="333"/>
        <end position="352"/>
    </location>
</feature>